<organism evidence="2 3">
    <name type="scientific">Pacificimonas pallii</name>
    <dbReference type="NCBI Taxonomy" id="2827236"/>
    <lineage>
        <taxon>Bacteria</taxon>
        <taxon>Pseudomonadati</taxon>
        <taxon>Pseudomonadota</taxon>
        <taxon>Alphaproteobacteria</taxon>
        <taxon>Sphingomonadales</taxon>
        <taxon>Sphingosinicellaceae</taxon>
        <taxon>Pacificimonas</taxon>
    </lineage>
</organism>
<sequence length="209" mass="22907">MTIKSSAIALALAALTAPAALMSAAPAYAQAASESDAKAAAKFIDTLSSEAFAVIRSGSANSPQTRAALNEMLAENFDVNYIGQYLIRRHKKDIDADQYRAYMAVFPTWVVATYTNNLFAFEDSEIRVIRAIPRGARGDVEVFTRIIPKSGSPFDAVWQLRMKGPDDFKIRNLKVSGVNMALTQEQDFNAYIGRNGFDALVALMKKRIS</sequence>
<evidence type="ECO:0000256" key="1">
    <source>
        <dbReference type="SAM" id="SignalP"/>
    </source>
</evidence>
<accession>A0ABS6SDM7</accession>
<evidence type="ECO:0000313" key="2">
    <source>
        <dbReference type="EMBL" id="MBV7256520.1"/>
    </source>
</evidence>
<feature type="chain" id="PRO_5047448671" evidence="1">
    <location>
        <begin position="20"/>
        <end position="209"/>
    </location>
</feature>
<protein>
    <submittedName>
        <fullName evidence="2">ABC transporter substrate-binding protein</fullName>
    </submittedName>
</protein>
<dbReference type="Proteomes" id="UP000722336">
    <property type="component" value="Unassembled WGS sequence"/>
</dbReference>
<comment type="caution">
    <text evidence="2">The sequence shown here is derived from an EMBL/GenBank/DDBJ whole genome shotgun (WGS) entry which is preliminary data.</text>
</comment>
<dbReference type="InterPro" id="IPR008869">
    <property type="entry name" value="MlaC/ttg2D"/>
</dbReference>
<reference evidence="2 3" key="1">
    <citation type="submission" date="2021-04" db="EMBL/GenBank/DDBJ databases">
        <authorList>
            <person name="Pira H."/>
            <person name="Risdian C."/>
            <person name="Wink J."/>
        </authorList>
    </citation>
    <scope>NUCLEOTIDE SEQUENCE [LARGE SCALE GENOMIC DNA]</scope>
    <source>
        <strain evidence="2 3">WHA3</strain>
    </source>
</reference>
<dbReference type="Pfam" id="PF05494">
    <property type="entry name" value="MlaC"/>
    <property type="match status" value="1"/>
</dbReference>
<dbReference type="RefSeq" id="WP_218445166.1">
    <property type="nucleotide sequence ID" value="NZ_JAGSPA010000002.1"/>
</dbReference>
<proteinExistence type="predicted"/>
<gene>
    <name evidence="2" type="ORF">KCG44_06950</name>
</gene>
<evidence type="ECO:0000313" key="3">
    <source>
        <dbReference type="Proteomes" id="UP000722336"/>
    </source>
</evidence>
<keyword evidence="1" id="KW-0732">Signal</keyword>
<feature type="signal peptide" evidence="1">
    <location>
        <begin position="1"/>
        <end position="19"/>
    </location>
</feature>
<keyword evidence="3" id="KW-1185">Reference proteome</keyword>
<dbReference type="PANTHER" id="PTHR36573">
    <property type="entry name" value="INTERMEMBRANE PHOSPHOLIPID TRANSPORT SYSTEM BINDING PROTEIN MLAC"/>
    <property type="match status" value="1"/>
</dbReference>
<dbReference type="PANTHER" id="PTHR36573:SF1">
    <property type="entry name" value="INTERMEMBRANE PHOSPHOLIPID TRANSPORT SYSTEM BINDING PROTEIN MLAC"/>
    <property type="match status" value="1"/>
</dbReference>
<dbReference type="EMBL" id="JAGSPA010000002">
    <property type="protein sequence ID" value="MBV7256520.1"/>
    <property type="molecule type" value="Genomic_DNA"/>
</dbReference>
<name>A0ABS6SDM7_9SPHN</name>